<dbReference type="RefSeq" id="WP_308458925.1">
    <property type="nucleotide sequence ID" value="NZ_JAJEPS010000003.1"/>
</dbReference>
<keyword evidence="1" id="KW-0805">Transcription regulation</keyword>
<reference evidence="5 6" key="1">
    <citation type="submission" date="2021-10" db="EMBL/GenBank/DDBJ databases">
        <title>Anaerobic single-cell dispensing facilitates the cultivation of human gut bacteria.</title>
        <authorList>
            <person name="Afrizal A."/>
        </authorList>
    </citation>
    <scope>NUCLEOTIDE SEQUENCE [LARGE SCALE GENOMIC DNA]</scope>
    <source>
        <strain evidence="5 6">CLA-AA-H276</strain>
    </source>
</reference>
<dbReference type="InterPro" id="IPR000524">
    <property type="entry name" value="Tscrpt_reg_HTH_GntR"/>
</dbReference>
<dbReference type="SUPFAM" id="SSF48008">
    <property type="entry name" value="GntR ligand-binding domain-like"/>
    <property type="match status" value="1"/>
</dbReference>
<sequence length="219" mass="26218">MAPRKLRTNVLELFHDKIEYMEWLPGEVLHEARLCEEFSVSRTPIREALIILQGEKLVNILPQSGTFVSKIDIEYIKQLTYFRHIMEKEILLEMIDKNISAFKETEKVLAMQEIDLRLHDVKSFMKNDDDFHEQLFQLAGHHELWEIIEKSSRQRNRFRWLKAELIGLSPTIMQHREIVDCIEKKDKEHLLQCLTVHHDINLEETETLQKMHPEYFTKI</sequence>
<evidence type="ECO:0000256" key="1">
    <source>
        <dbReference type="ARBA" id="ARBA00023015"/>
    </source>
</evidence>
<evidence type="ECO:0000256" key="2">
    <source>
        <dbReference type="ARBA" id="ARBA00023125"/>
    </source>
</evidence>
<dbReference type="InterPro" id="IPR036390">
    <property type="entry name" value="WH_DNA-bd_sf"/>
</dbReference>
<keyword evidence="3" id="KW-0804">Transcription</keyword>
<evidence type="ECO:0000313" key="6">
    <source>
        <dbReference type="Proteomes" id="UP001198220"/>
    </source>
</evidence>
<evidence type="ECO:0000259" key="4">
    <source>
        <dbReference type="PROSITE" id="PS50949"/>
    </source>
</evidence>
<dbReference type="Gene3D" id="1.10.10.10">
    <property type="entry name" value="Winged helix-like DNA-binding domain superfamily/Winged helix DNA-binding domain"/>
    <property type="match status" value="1"/>
</dbReference>
<dbReference type="Gene3D" id="1.20.120.530">
    <property type="entry name" value="GntR ligand-binding domain-like"/>
    <property type="match status" value="1"/>
</dbReference>
<dbReference type="InterPro" id="IPR036388">
    <property type="entry name" value="WH-like_DNA-bd_sf"/>
</dbReference>
<dbReference type="GO" id="GO:0003700">
    <property type="term" value="F:DNA-binding transcription factor activity"/>
    <property type="evidence" value="ECO:0007669"/>
    <property type="project" value="InterPro"/>
</dbReference>
<evidence type="ECO:0000256" key="3">
    <source>
        <dbReference type="ARBA" id="ARBA00023163"/>
    </source>
</evidence>
<keyword evidence="2" id="KW-0238">DNA-binding</keyword>
<name>A0AAE3DBG2_9FIRM</name>
<dbReference type="SMART" id="SM00345">
    <property type="entry name" value="HTH_GNTR"/>
    <property type="match status" value="1"/>
</dbReference>
<feature type="domain" description="HTH gntR-type" evidence="4">
    <location>
        <begin position="4"/>
        <end position="71"/>
    </location>
</feature>
<dbReference type="GO" id="GO:0003677">
    <property type="term" value="F:DNA binding"/>
    <property type="evidence" value="ECO:0007669"/>
    <property type="project" value="UniProtKB-KW"/>
</dbReference>
<proteinExistence type="predicted"/>
<dbReference type="PANTHER" id="PTHR43537:SF45">
    <property type="entry name" value="GNTR FAMILY REGULATORY PROTEIN"/>
    <property type="match status" value="1"/>
</dbReference>
<dbReference type="Proteomes" id="UP001198220">
    <property type="component" value="Unassembled WGS sequence"/>
</dbReference>
<dbReference type="PROSITE" id="PS50949">
    <property type="entry name" value="HTH_GNTR"/>
    <property type="match status" value="1"/>
</dbReference>
<dbReference type="AlphaFoldDB" id="A0AAE3DBG2"/>
<comment type="caution">
    <text evidence="5">The sequence shown here is derived from an EMBL/GenBank/DDBJ whole genome shotgun (WGS) entry which is preliminary data.</text>
</comment>
<dbReference type="EMBL" id="JAJEPS010000003">
    <property type="protein sequence ID" value="MCC2125511.1"/>
    <property type="molecule type" value="Genomic_DNA"/>
</dbReference>
<organism evidence="5 6">
    <name type="scientific">Hominiventricola filiformis</name>
    <dbReference type="NCBI Taxonomy" id="2885352"/>
    <lineage>
        <taxon>Bacteria</taxon>
        <taxon>Bacillati</taxon>
        <taxon>Bacillota</taxon>
        <taxon>Clostridia</taxon>
        <taxon>Lachnospirales</taxon>
        <taxon>Lachnospiraceae</taxon>
        <taxon>Hominiventricola</taxon>
    </lineage>
</organism>
<dbReference type="InterPro" id="IPR011711">
    <property type="entry name" value="GntR_C"/>
</dbReference>
<dbReference type="Pfam" id="PF00392">
    <property type="entry name" value="GntR"/>
    <property type="match status" value="1"/>
</dbReference>
<dbReference type="SUPFAM" id="SSF46785">
    <property type="entry name" value="Winged helix' DNA-binding domain"/>
    <property type="match status" value="1"/>
</dbReference>
<protein>
    <submittedName>
        <fullName evidence="5">GntR family transcriptional regulator</fullName>
    </submittedName>
</protein>
<dbReference type="Pfam" id="PF07729">
    <property type="entry name" value="FCD"/>
    <property type="match status" value="1"/>
</dbReference>
<dbReference type="CDD" id="cd07377">
    <property type="entry name" value="WHTH_GntR"/>
    <property type="match status" value="1"/>
</dbReference>
<dbReference type="InterPro" id="IPR008920">
    <property type="entry name" value="TF_FadR/GntR_C"/>
</dbReference>
<keyword evidence="6" id="KW-1185">Reference proteome</keyword>
<gene>
    <name evidence="5" type="ORF">LKD36_04880</name>
</gene>
<accession>A0AAE3DBG2</accession>
<evidence type="ECO:0000313" key="5">
    <source>
        <dbReference type="EMBL" id="MCC2125511.1"/>
    </source>
</evidence>
<dbReference type="PANTHER" id="PTHR43537">
    <property type="entry name" value="TRANSCRIPTIONAL REGULATOR, GNTR FAMILY"/>
    <property type="match status" value="1"/>
</dbReference>